<comment type="similarity">
    <text evidence="2">Belongs to the RmuC family.</text>
</comment>
<evidence type="ECO:0000256" key="1">
    <source>
        <dbReference type="ARBA" id="ARBA00003416"/>
    </source>
</evidence>
<accession>A0A2U3QJD2</accession>
<evidence type="ECO:0000256" key="5">
    <source>
        <dbReference type="SAM" id="Coils"/>
    </source>
</evidence>
<reference evidence="8" key="1">
    <citation type="submission" date="2018-03" db="EMBL/GenBank/DDBJ databases">
        <authorList>
            <person name="Zecchin S."/>
        </authorList>
    </citation>
    <scope>NUCLEOTIDE SEQUENCE [LARGE SCALE GENOMIC DNA]</scope>
</reference>
<evidence type="ECO:0000256" key="4">
    <source>
        <dbReference type="ARBA" id="ARBA00023172"/>
    </source>
</evidence>
<evidence type="ECO:0000256" key="6">
    <source>
        <dbReference type="SAM" id="Phobius"/>
    </source>
</evidence>
<evidence type="ECO:0000256" key="2">
    <source>
        <dbReference type="ARBA" id="ARBA00009840"/>
    </source>
</evidence>
<feature type="transmembrane region" description="Helical" evidence="6">
    <location>
        <begin position="6"/>
        <end position="22"/>
    </location>
</feature>
<dbReference type="PANTHER" id="PTHR30563">
    <property type="entry name" value="DNA RECOMBINATION PROTEIN RMUC"/>
    <property type="match status" value="1"/>
</dbReference>
<feature type="coiled-coil region" evidence="5">
    <location>
        <begin position="164"/>
        <end position="209"/>
    </location>
</feature>
<keyword evidence="6" id="KW-0472">Membrane</keyword>
<dbReference type="AlphaFoldDB" id="A0A2U3QJD2"/>
<feature type="coiled-coil region" evidence="5">
    <location>
        <begin position="281"/>
        <end position="310"/>
    </location>
</feature>
<keyword evidence="6" id="KW-1133">Transmembrane helix</keyword>
<keyword evidence="6" id="KW-0812">Transmembrane</keyword>
<evidence type="ECO:0000256" key="3">
    <source>
        <dbReference type="ARBA" id="ARBA00023054"/>
    </source>
</evidence>
<feature type="coiled-coil region" evidence="5">
    <location>
        <begin position="45"/>
        <end position="114"/>
    </location>
</feature>
<keyword evidence="4" id="KW-0233">DNA recombination</keyword>
<sequence length="470" mass="53218">MTTVLYVILGAVIGGVIVWIIASSRLKWFYSKQIAEEQMRSSDQKNELEARAKSAEAVNTELRQQVGQKDETLDRLRDELNAERQTRVEALTKLEAAQKSFEEQRALIEAMKKEMTDTFNALSSAALKSSSEDFLRLASEALGKVVSDTKGKLGEHQAAMDGMIKPLSETLKRYEEQIRAMEENRHKAYGSLEEQLRTLASTHENLQRETSNLVSALRKPQVRGRWGEMQLRRVAELSGMSMHCDFTEQISVDTDKGRIRPDMIVHLPMEREIVVDSKVSLEAYLDAIAAQTEEEKKAKMEKHAQQVRAHMIKLAAKDYWSQFEKSPEFVVLFIPGEAFLSPAVEIDNRLIEDGIEKRIIIATPTTFIALLRAIAYGWRQEQITKNAQQISMLGKELYERISTVAKYFGDLGSAIERSITTYNKVIGSLESRVLPSIRKFRELGATGAEDIPALEQIDQKPRNLSLLDPE</sequence>
<comment type="function">
    <text evidence="1">Involved in DNA recombination.</text>
</comment>
<dbReference type="GO" id="GO:0006310">
    <property type="term" value="P:DNA recombination"/>
    <property type="evidence" value="ECO:0007669"/>
    <property type="project" value="UniProtKB-KW"/>
</dbReference>
<keyword evidence="3 5" id="KW-0175">Coiled coil</keyword>
<protein>
    <submittedName>
        <fullName evidence="7">Putative DNA recombination protein RmuC</fullName>
    </submittedName>
</protein>
<evidence type="ECO:0000313" key="7">
    <source>
        <dbReference type="EMBL" id="SPQ01498.1"/>
    </source>
</evidence>
<dbReference type="EMBL" id="OUUY01000106">
    <property type="protein sequence ID" value="SPQ01498.1"/>
    <property type="molecule type" value="Genomic_DNA"/>
</dbReference>
<name>A0A2U3QJD2_9BACT</name>
<gene>
    <name evidence="7" type="ORF">NBG4_580007</name>
</gene>
<dbReference type="PANTHER" id="PTHR30563:SF0">
    <property type="entry name" value="DNA RECOMBINATION PROTEIN RMUC"/>
    <property type="match status" value="1"/>
</dbReference>
<organism evidence="7 8">
    <name type="scientific">Candidatus Sulfobium mesophilum</name>
    <dbReference type="NCBI Taxonomy" id="2016548"/>
    <lineage>
        <taxon>Bacteria</taxon>
        <taxon>Pseudomonadati</taxon>
        <taxon>Nitrospirota</taxon>
        <taxon>Nitrospiria</taxon>
        <taxon>Nitrospirales</taxon>
        <taxon>Nitrospiraceae</taxon>
        <taxon>Candidatus Sulfobium</taxon>
    </lineage>
</organism>
<keyword evidence="8" id="KW-1185">Reference proteome</keyword>
<dbReference type="Pfam" id="PF02646">
    <property type="entry name" value="RmuC"/>
    <property type="match status" value="1"/>
</dbReference>
<evidence type="ECO:0000313" key="8">
    <source>
        <dbReference type="Proteomes" id="UP000245125"/>
    </source>
</evidence>
<dbReference type="OrthoDB" id="9765111at2"/>
<dbReference type="InterPro" id="IPR003798">
    <property type="entry name" value="DNA_recombination_RmuC"/>
</dbReference>
<dbReference type="Proteomes" id="UP000245125">
    <property type="component" value="Unassembled WGS sequence"/>
</dbReference>
<proteinExistence type="inferred from homology"/>